<protein>
    <submittedName>
        <fullName evidence="1">Uncharacterized protein</fullName>
    </submittedName>
</protein>
<reference evidence="1" key="1">
    <citation type="submission" date="2016-02" db="EMBL/GenBank/DDBJ databases">
        <title>Genome sequence of Bacillus trypoxylicola KCTC 13244(T).</title>
        <authorList>
            <person name="Jeong H."/>
            <person name="Park S.-H."/>
            <person name="Choi S.-K."/>
        </authorList>
    </citation>
    <scope>NUCLEOTIDE SEQUENCE [LARGE SCALE GENOMIC DNA]</scope>
    <source>
        <strain evidence="1">KCTC 13244</strain>
    </source>
</reference>
<organism evidence="1 2">
    <name type="scientific">Alkalihalobacillus trypoxylicola</name>
    <dbReference type="NCBI Taxonomy" id="519424"/>
    <lineage>
        <taxon>Bacteria</taxon>
        <taxon>Bacillati</taxon>
        <taxon>Bacillota</taxon>
        <taxon>Bacilli</taxon>
        <taxon>Bacillales</taxon>
        <taxon>Bacillaceae</taxon>
        <taxon>Alkalihalobacillus</taxon>
    </lineage>
</organism>
<keyword evidence="2" id="KW-1185">Reference proteome</keyword>
<evidence type="ECO:0000313" key="2">
    <source>
        <dbReference type="Proteomes" id="UP000075806"/>
    </source>
</evidence>
<accession>A0A161P3H0</accession>
<sequence length="81" mass="9424">MDLEELKMMCNGCKIKNEHKAWDSSGRNWPCQYLFLKKVSSAASHRTRSVLGKRTAGHIKWVESFIYVYCPCPLDLDLFLK</sequence>
<name>A0A161P3H0_9BACI</name>
<evidence type="ECO:0000313" key="1">
    <source>
        <dbReference type="EMBL" id="KYG26073.1"/>
    </source>
</evidence>
<gene>
    <name evidence="1" type="ORF">AZF04_13390</name>
</gene>
<proteinExistence type="predicted"/>
<dbReference type="AlphaFoldDB" id="A0A161P3H0"/>
<dbReference type="Proteomes" id="UP000075806">
    <property type="component" value="Unassembled WGS sequence"/>
</dbReference>
<dbReference type="EMBL" id="LTAO01000039">
    <property type="protein sequence ID" value="KYG26073.1"/>
    <property type="molecule type" value="Genomic_DNA"/>
</dbReference>
<comment type="caution">
    <text evidence="1">The sequence shown here is derived from an EMBL/GenBank/DDBJ whole genome shotgun (WGS) entry which is preliminary data.</text>
</comment>